<name>G0NCJ1_CAEBE</name>
<keyword evidence="3" id="KW-1185">Reference proteome</keyword>
<accession>G0NCJ1</accession>
<dbReference type="Proteomes" id="UP000008068">
    <property type="component" value="Unassembled WGS sequence"/>
</dbReference>
<dbReference type="HOGENOM" id="CLU_1688289_0_0_1"/>
<evidence type="ECO:0000259" key="1">
    <source>
        <dbReference type="PROSITE" id="PS50181"/>
    </source>
</evidence>
<gene>
    <name evidence="2" type="ORF">CAEBREN_26084</name>
</gene>
<dbReference type="EMBL" id="GL379863">
    <property type="protein sequence ID" value="EGT57603.1"/>
    <property type="molecule type" value="Genomic_DNA"/>
</dbReference>
<organism evidence="3">
    <name type="scientific">Caenorhabditis brenneri</name>
    <name type="common">Nematode worm</name>
    <dbReference type="NCBI Taxonomy" id="135651"/>
    <lineage>
        <taxon>Eukaryota</taxon>
        <taxon>Metazoa</taxon>
        <taxon>Ecdysozoa</taxon>
        <taxon>Nematoda</taxon>
        <taxon>Chromadorea</taxon>
        <taxon>Rhabditida</taxon>
        <taxon>Rhabditina</taxon>
        <taxon>Rhabditomorpha</taxon>
        <taxon>Rhabditoidea</taxon>
        <taxon>Rhabditidae</taxon>
        <taxon>Peloderinae</taxon>
        <taxon>Caenorhabditis</taxon>
    </lineage>
</organism>
<sequence>MTIAFRYLPYLVQHKVMDQMDLFDIFSIHSISKKSQALAKSYFNRHNFELSPDSLQKSHSGRNTLYQSEAYGNSQKVVKKTETFFEGVGKLSGALPVRQLTVADYYGWKESVTFSSKQCYKVEKADWTPAVVYRERFSGGIYFRTDFEDAVIGEGV</sequence>
<proteinExistence type="predicted"/>
<feature type="domain" description="F-box" evidence="1">
    <location>
        <begin position="2"/>
        <end position="46"/>
    </location>
</feature>
<dbReference type="InterPro" id="IPR001810">
    <property type="entry name" value="F-box_dom"/>
</dbReference>
<protein>
    <recommendedName>
        <fullName evidence="1">F-box domain-containing protein</fullName>
    </recommendedName>
</protein>
<dbReference type="PROSITE" id="PS50181">
    <property type="entry name" value="FBOX"/>
    <property type="match status" value="1"/>
</dbReference>
<dbReference type="AlphaFoldDB" id="G0NCJ1"/>
<dbReference type="InParanoid" id="G0NCJ1"/>
<evidence type="ECO:0000313" key="3">
    <source>
        <dbReference type="Proteomes" id="UP000008068"/>
    </source>
</evidence>
<reference evidence="3" key="1">
    <citation type="submission" date="2011-07" db="EMBL/GenBank/DDBJ databases">
        <authorList>
            <consortium name="Caenorhabditis brenneri Sequencing and Analysis Consortium"/>
            <person name="Wilson R.K."/>
        </authorList>
    </citation>
    <scope>NUCLEOTIDE SEQUENCE [LARGE SCALE GENOMIC DNA]</scope>
    <source>
        <strain evidence="3">PB2801</strain>
    </source>
</reference>
<evidence type="ECO:0000313" key="2">
    <source>
        <dbReference type="EMBL" id="EGT57603.1"/>
    </source>
</evidence>